<protein>
    <submittedName>
        <fullName evidence="2">Acetyltransferase (GNAT) family protein</fullName>
    </submittedName>
</protein>
<evidence type="ECO:0000313" key="3">
    <source>
        <dbReference type="Proteomes" id="UP000198850"/>
    </source>
</evidence>
<keyword evidence="2" id="KW-0808">Transferase</keyword>
<dbReference type="GO" id="GO:0016747">
    <property type="term" value="F:acyltransferase activity, transferring groups other than amino-acyl groups"/>
    <property type="evidence" value="ECO:0007669"/>
    <property type="project" value="InterPro"/>
</dbReference>
<gene>
    <name evidence="2" type="ORF">SAMN05443550_105135</name>
</gene>
<proteinExistence type="predicted"/>
<evidence type="ECO:0000313" key="2">
    <source>
        <dbReference type="EMBL" id="SEA77075.1"/>
    </source>
</evidence>
<dbReference type="RefSeq" id="WP_090556639.1">
    <property type="nucleotide sequence ID" value="NZ_FNRA01000005.1"/>
</dbReference>
<dbReference type="STRING" id="425514.SAMN05443550_105135"/>
<dbReference type="AlphaFoldDB" id="A0A1H4DWA4"/>
<dbReference type="Proteomes" id="UP000198850">
    <property type="component" value="Unassembled WGS sequence"/>
</dbReference>
<dbReference type="InterPro" id="IPR000182">
    <property type="entry name" value="GNAT_dom"/>
</dbReference>
<reference evidence="2 3" key="1">
    <citation type="submission" date="2016-10" db="EMBL/GenBank/DDBJ databases">
        <authorList>
            <person name="de Groot N.N."/>
        </authorList>
    </citation>
    <scope>NUCLEOTIDE SEQUENCE [LARGE SCALE GENOMIC DNA]</scope>
    <source>
        <strain evidence="2 3">DSM 19033</strain>
    </source>
</reference>
<keyword evidence="3" id="KW-1185">Reference proteome</keyword>
<sequence length="195" mass="22973">MIKATKNDDWLVIEILSQSFDKDPMFNLMIKQDKKRKQRIYDSLMYCVKYTRILGEIYLSDDRKGCALITYSEKQKYNLRLLWLDLRTIAKSFDIKGTLKFFDYEKTIHGKWPKEKFLYIWFIGVYPDYNNNGTGSSLLKQVIELADESSLAVCLETCGQKNLTWYERFGFEVYDHADFGFQTYFMKLPEAGAGS</sequence>
<dbReference type="InterPro" id="IPR052523">
    <property type="entry name" value="Trichothecene_AcTrans"/>
</dbReference>
<dbReference type="SUPFAM" id="SSF55729">
    <property type="entry name" value="Acyl-CoA N-acyltransferases (Nat)"/>
    <property type="match status" value="1"/>
</dbReference>
<dbReference type="Gene3D" id="3.40.630.30">
    <property type="match status" value="1"/>
</dbReference>
<organism evidence="2 3">
    <name type="scientific">Pedobacter hartonius</name>
    <dbReference type="NCBI Taxonomy" id="425514"/>
    <lineage>
        <taxon>Bacteria</taxon>
        <taxon>Pseudomonadati</taxon>
        <taxon>Bacteroidota</taxon>
        <taxon>Sphingobacteriia</taxon>
        <taxon>Sphingobacteriales</taxon>
        <taxon>Sphingobacteriaceae</taxon>
        <taxon>Pedobacter</taxon>
    </lineage>
</organism>
<accession>A0A1H4DWA4</accession>
<dbReference type="PANTHER" id="PTHR42791:SF1">
    <property type="entry name" value="N-ACETYLTRANSFERASE DOMAIN-CONTAINING PROTEIN"/>
    <property type="match status" value="1"/>
</dbReference>
<dbReference type="InterPro" id="IPR016181">
    <property type="entry name" value="Acyl_CoA_acyltransferase"/>
</dbReference>
<evidence type="ECO:0000259" key="1">
    <source>
        <dbReference type="Pfam" id="PF00583"/>
    </source>
</evidence>
<dbReference type="CDD" id="cd04301">
    <property type="entry name" value="NAT_SF"/>
    <property type="match status" value="1"/>
</dbReference>
<name>A0A1H4DWA4_9SPHI</name>
<dbReference type="Pfam" id="PF00583">
    <property type="entry name" value="Acetyltransf_1"/>
    <property type="match status" value="1"/>
</dbReference>
<dbReference type="EMBL" id="FNRA01000005">
    <property type="protein sequence ID" value="SEA77075.1"/>
    <property type="molecule type" value="Genomic_DNA"/>
</dbReference>
<feature type="domain" description="N-acetyltransferase" evidence="1">
    <location>
        <begin position="101"/>
        <end position="171"/>
    </location>
</feature>
<dbReference type="PANTHER" id="PTHR42791">
    <property type="entry name" value="GNAT FAMILY ACETYLTRANSFERASE"/>
    <property type="match status" value="1"/>
</dbReference>
<dbReference type="OrthoDB" id="1452841at2"/>